<sequence>MLHQLNGRARAWLSLASIAGVAPGNWLTQVEHFGTVEQLLRTGANESDTLRRLFGTINTTWLARTEQWLAQCTKHSLLCIDDENYPPLLKTLAHPPLVLFVAGHTGALQLPQLAIVGSRRASHAGKSTATEIARALSSAGIVVTSGLATGIDAAAHEGALSAGMTVAVMGTGPDRVYPLRNQSLYEKIIDNDGAVISEFFPGIGPRRYHFPRRNRIIAALSLGTLVVEATIKSGTLITANLAADLGREVFAIPGSIHHSYASGCHHLIKQGAALVTSSDDILDALAPSLAGIDRAVIEEKSEVNCLATDKLLASVNFDVTAIDVIAERNALPVNEVMAALLEYELRGWVAAVPGGYVKLRGK</sequence>
<dbReference type="PANTHER" id="PTHR43022:SF1">
    <property type="entry name" value="PROTEIN SMF"/>
    <property type="match status" value="1"/>
</dbReference>
<dbReference type="GO" id="GO:0009294">
    <property type="term" value="P:DNA-mediated transformation"/>
    <property type="evidence" value="ECO:0007669"/>
    <property type="project" value="InterPro"/>
</dbReference>
<dbReference type="NCBIfam" id="TIGR00732">
    <property type="entry name" value="dprA"/>
    <property type="match status" value="1"/>
</dbReference>
<evidence type="ECO:0000259" key="2">
    <source>
        <dbReference type="Pfam" id="PF02481"/>
    </source>
</evidence>
<dbReference type="EMBL" id="BMXP01000013">
    <property type="protein sequence ID" value="GGW96227.1"/>
    <property type="molecule type" value="Genomic_DNA"/>
</dbReference>
<evidence type="ECO:0000313" key="5">
    <source>
        <dbReference type="Proteomes" id="UP000631300"/>
    </source>
</evidence>
<dbReference type="Gene3D" id="1.10.10.10">
    <property type="entry name" value="Winged helix-like DNA-binding domain superfamily/Winged helix DNA-binding domain"/>
    <property type="match status" value="1"/>
</dbReference>
<dbReference type="Proteomes" id="UP000631300">
    <property type="component" value="Unassembled WGS sequence"/>
</dbReference>
<organism evidence="4 5">
    <name type="scientific">Alteromonas halophila</name>
    <dbReference type="NCBI Taxonomy" id="516698"/>
    <lineage>
        <taxon>Bacteria</taxon>
        <taxon>Pseudomonadati</taxon>
        <taxon>Pseudomonadota</taxon>
        <taxon>Gammaproteobacteria</taxon>
        <taxon>Alteromonadales</taxon>
        <taxon>Alteromonadaceae</taxon>
        <taxon>Alteromonas/Salinimonas group</taxon>
        <taxon>Alteromonas</taxon>
    </lineage>
</organism>
<comment type="caution">
    <text evidence="4">The sequence shown here is derived from an EMBL/GenBank/DDBJ whole genome shotgun (WGS) entry which is preliminary data.</text>
</comment>
<accession>A0A918JQ11</accession>
<dbReference type="InterPro" id="IPR041614">
    <property type="entry name" value="DprA_WH"/>
</dbReference>
<evidence type="ECO:0000259" key="3">
    <source>
        <dbReference type="Pfam" id="PF17782"/>
    </source>
</evidence>
<dbReference type="PANTHER" id="PTHR43022">
    <property type="entry name" value="PROTEIN SMF"/>
    <property type="match status" value="1"/>
</dbReference>
<name>A0A918JQ11_9ALTE</name>
<dbReference type="RefSeq" id="WP_189408282.1">
    <property type="nucleotide sequence ID" value="NZ_BMXP01000013.1"/>
</dbReference>
<keyword evidence="5" id="KW-1185">Reference proteome</keyword>
<dbReference type="InterPro" id="IPR057666">
    <property type="entry name" value="DrpA_SLOG"/>
</dbReference>
<comment type="similarity">
    <text evidence="1">Belongs to the DprA/Smf family.</text>
</comment>
<proteinExistence type="inferred from homology"/>
<evidence type="ECO:0000313" key="4">
    <source>
        <dbReference type="EMBL" id="GGW96227.1"/>
    </source>
</evidence>
<dbReference type="Pfam" id="PF02481">
    <property type="entry name" value="DNA_processg_A"/>
    <property type="match status" value="1"/>
</dbReference>
<dbReference type="Pfam" id="PF17782">
    <property type="entry name" value="WHD_DprA"/>
    <property type="match status" value="1"/>
</dbReference>
<gene>
    <name evidence="4" type="primary">dprA</name>
    <name evidence="4" type="ORF">GCM10007391_32930</name>
</gene>
<evidence type="ECO:0000256" key="1">
    <source>
        <dbReference type="ARBA" id="ARBA00006525"/>
    </source>
</evidence>
<feature type="domain" description="DprA winged helix" evidence="3">
    <location>
        <begin position="309"/>
        <end position="355"/>
    </location>
</feature>
<reference evidence="4" key="1">
    <citation type="journal article" date="2014" name="Int. J. Syst. Evol. Microbiol.">
        <title>Complete genome sequence of Corynebacterium casei LMG S-19264T (=DSM 44701T), isolated from a smear-ripened cheese.</title>
        <authorList>
            <consortium name="US DOE Joint Genome Institute (JGI-PGF)"/>
            <person name="Walter F."/>
            <person name="Albersmeier A."/>
            <person name="Kalinowski J."/>
            <person name="Ruckert C."/>
        </authorList>
    </citation>
    <scope>NUCLEOTIDE SEQUENCE</scope>
    <source>
        <strain evidence="4">KCTC 22164</strain>
    </source>
</reference>
<dbReference type="InterPro" id="IPR036388">
    <property type="entry name" value="WH-like_DNA-bd_sf"/>
</dbReference>
<dbReference type="AlphaFoldDB" id="A0A918JQ11"/>
<dbReference type="Gene3D" id="3.40.50.450">
    <property type="match status" value="1"/>
</dbReference>
<feature type="domain" description="Smf/DprA SLOG" evidence="2">
    <location>
        <begin position="77"/>
        <end position="285"/>
    </location>
</feature>
<reference evidence="4" key="2">
    <citation type="submission" date="2020-09" db="EMBL/GenBank/DDBJ databases">
        <authorList>
            <person name="Sun Q."/>
            <person name="Kim S."/>
        </authorList>
    </citation>
    <scope>NUCLEOTIDE SEQUENCE</scope>
    <source>
        <strain evidence="4">KCTC 22164</strain>
    </source>
</reference>
<protein>
    <submittedName>
        <fullName evidence="4">DNA protecting protein DprA</fullName>
    </submittedName>
</protein>
<dbReference type="InterPro" id="IPR003488">
    <property type="entry name" value="DprA"/>
</dbReference>
<dbReference type="SUPFAM" id="SSF102405">
    <property type="entry name" value="MCP/YpsA-like"/>
    <property type="match status" value="1"/>
</dbReference>